<sequence length="187" mass="22967">MFSHRRFRFNRCFAMSGDCLVNLLALLVVCLVILTSDVSYAIVPGRQYDLLWAFRSLTQILSDLICHHRPARKPPWRQYVEEELEANRRIRRWFIPYQQKWGLRKTKINDISFYMRVSINSKVLRCNRWIAAYDFRMRYRYFIYKKKMIPKQESHTKLTEMMKTIKYLIKYLIKKAERNLLYRFFIT</sequence>
<dbReference type="InParanoid" id="F4IVQ7"/>
<protein>
    <submittedName>
        <fullName evidence="2">Transmembrane protein</fullName>
    </submittedName>
</protein>
<dbReference type="EMBL" id="CP002685">
    <property type="protein sequence ID" value="AEC08794.2"/>
    <property type="molecule type" value="Genomic_DNA"/>
</dbReference>
<dbReference type="ExpressionAtlas" id="F4IVQ7">
    <property type="expression patterns" value="baseline and differential"/>
</dbReference>
<dbReference type="SMR" id="F4IVQ7"/>
<keyword evidence="3" id="KW-1185">Reference proteome</keyword>
<dbReference type="HOGENOM" id="CLU_1549730_0_0_1"/>
<dbReference type="AlphaFoldDB" id="F4IVQ7"/>
<dbReference type="Araport" id="AT2G33175"/>
<dbReference type="KEGG" id="ath:AT2G33175"/>
<dbReference type="TAIR" id="AT2G33175"/>
<keyword evidence="2" id="KW-0812">Transmembrane</keyword>
<keyword evidence="2" id="KW-0472">Membrane</keyword>
<reference evidence="2 3" key="1">
    <citation type="journal article" date="1999" name="Nature">
        <title>Sequence and analysis of chromosome 2 of the plant Arabidopsis thaliana.</title>
        <authorList>
            <person name="Lin X."/>
            <person name="Kaul S."/>
            <person name="Rounsley S."/>
            <person name="Shea T.P."/>
            <person name="Benito M.I."/>
            <person name="Town C.D."/>
            <person name="Fujii C.Y."/>
            <person name="Mason T."/>
            <person name="Bowman C.L."/>
            <person name="Barnstead M."/>
            <person name="Feldblyum T.V."/>
            <person name="Buell C.R."/>
            <person name="Ketchum K.A."/>
            <person name="Lee J."/>
            <person name="Ronning C.M."/>
            <person name="Koo H.L."/>
            <person name="Moffat K.S."/>
            <person name="Cronin L.A."/>
            <person name="Shen M."/>
            <person name="Pai G."/>
            <person name="Van Aken S."/>
            <person name="Umayam L."/>
            <person name="Tallon L.J."/>
            <person name="Gill J.E."/>
            <person name="Adams M.D."/>
            <person name="Carrera A.J."/>
            <person name="Creasy T.H."/>
            <person name="Goodman H.M."/>
            <person name="Somerville C.R."/>
            <person name="Copenhaver G.P."/>
            <person name="Preuss D."/>
            <person name="Nierman W.C."/>
            <person name="White O."/>
            <person name="Eisen J.A."/>
            <person name="Salzberg S.L."/>
            <person name="Fraser C.M."/>
            <person name="Venter J.C."/>
        </authorList>
    </citation>
    <scope>NUCLEOTIDE SEQUENCE [LARGE SCALE GENOMIC DNA]</scope>
    <source>
        <strain evidence="3">cv. Columbia</strain>
    </source>
</reference>
<dbReference type="PaxDb" id="3702-AT2G33175.1"/>
<proteinExistence type="predicted"/>
<reference evidence="3" key="2">
    <citation type="journal article" date="2017" name="Plant J.">
        <title>Araport11: a complete reannotation of the Arabidopsis thaliana reference genome.</title>
        <authorList>
            <person name="Cheng C.Y."/>
            <person name="Krishnakumar V."/>
            <person name="Chan A.P."/>
            <person name="Thibaud-Nissen F."/>
            <person name="Schobel S."/>
            <person name="Town C.D."/>
        </authorList>
    </citation>
    <scope>GENOME REANNOTATION</scope>
    <source>
        <strain evidence="3">cv. Columbia</strain>
    </source>
</reference>
<accession>F4IVQ7</accession>
<evidence type="ECO:0000313" key="3">
    <source>
        <dbReference type="Proteomes" id="UP000006548"/>
    </source>
</evidence>
<evidence type="ECO:0000313" key="1">
    <source>
        <dbReference type="Araport" id="AT2G33175"/>
    </source>
</evidence>
<dbReference type="GeneID" id="7922330"/>
<organism evidence="2 3">
    <name type="scientific">Arabidopsis thaliana</name>
    <name type="common">Mouse-ear cress</name>
    <dbReference type="NCBI Taxonomy" id="3702"/>
    <lineage>
        <taxon>Eukaryota</taxon>
        <taxon>Viridiplantae</taxon>
        <taxon>Streptophyta</taxon>
        <taxon>Embryophyta</taxon>
        <taxon>Tracheophyta</taxon>
        <taxon>Spermatophyta</taxon>
        <taxon>Magnoliopsida</taxon>
        <taxon>eudicotyledons</taxon>
        <taxon>Gunneridae</taxon>
        <taxon>Pentapetalae</taxon>
        <taxon>rosids</taxon>
        <taxon>malvids</taxon>
        <taxon>Brassicales</taxon>
        <taxon>Brassicaceae</taxon>
        <taxon>Camelineae</taxon>
        <taxon>Arabidopsis</taxon>
    </lineage>
</organism>
<gene>
    <name evidence="1 2" type="ordered locus">At2g33175</name>
</gene>
<dbReference type="Proteomes" id="UP000006548">
    <property type="component" value="Chromosome 2"/>
</dbReference>
<name>F4IVQ7_ARATH</name>
<dbReference type="RefSeq" id="NP_001154549.2">
    <property type="nucleotide sequence ID" value="NM_001161077.2"/>
</dbReference>
<evidence type="ECO:0000313" key="2">
    <source>
        <dbReference type="EMBL" id="AEC08794.2"/>
    </source>
</evidence>